<dbReference type="PANTHER" id="PTHR31116:SF4">
    <property type="entry name" value="DNA GLYCOSYLASE SUPERFAMILY PROTEIN"/>
    <property type="match status" value="1"/>
</dbReference>
<dbReference type="GO" id="GO:0006284">
    <property type="term" value="P:base-excision repair"/>
    <property type="evidence" value="ECO:0007669"/>
    <property type="project" value="InterPro"/>
</dbReference>
<sequence>MCRSDQALESSSVVLDSKFNPPPLLQPTSNRLLHRRNSLNKHPSPSPNITSTSDKILLPLAANGCSLSRPRPALDRKKSKSFKPGGNGNVGCDNVAEVASPGSIAAVRREQVALQQAQRKMRIAHYGRSKSARFEKIVPFDSKIKAVVEERRCSFITPNSGFSLSDPIYVAYHDEEWGVPVHDDQTLFELLVLSVAQVGSDWTSILKKRQDFRNAFSDFDAQVVANFSDRQMVSISSEYGMDINRVRGVVDNAIRILEIKKEFGSLEKYIWGFMNNNPFSPHYKSAHKIPVKTSKSDTISKDMIRRGFRSVGPTVVHSFMQAAGLTNDHLTTCHRHLHCTLIAAGRRAPPPEVEETTTGAAGSEAV</sequence>
<dbReference type="RefSeq" id="XP_023007197.1">
    <property type="nucleotide sequence ID" value="XM_023151429.1"/>
</dbReference>
<accession>A0A6J1KY00</accession>
<evidence type="ECO:0000256" key="1">
    <source>
        <dbReference type="PIRSR" id="PIRSR605019-1"/>
    </source>
</evidence>
<dbReference type="KEGG" id="cmax:111499759"/>
<dbReference type="PANTHER" id="PTHR31116">
    <property type="entry name" value="OS04G0501200 PROTEIN"/>
    <property type="match status" value="1"/>
</dbReference>
<dbReference type="GeneID" id="111499759"/>
<feature type="region of interest" description="Disordered" evidence="2">
    <location>
        <begin position="1"/>
        <end position="30"/>
    </location>
</feature>
<evidence type="ECO:0000256" key="2">
    <source>
        <dbReference type="SAM" id="MobiDB-lite"/>
    </source>
</evidence>
<keyword evidence="1" id="KW-0862">Zinc</keyword>
<evidence type="ECO:0000313" key="3">
    <source>
        <dbReference type="Proteomes" id="UP000504608"/>
    </source>
</evidence>
<dbReference type="OrthoDB" id="3941538at2759"/>
<dbReference type="InterPro" id="IPR005019">
    <property type="entry name" value="Adenine_glyco"/>
</dbReference>
<keyword evidence="1" id="KW-0479">Metal-binding</keyword>
<organism evidence="3 4">
    <name type="scientific">Cucurbita maxima</name>
    <name type="common">Pumpkin</name>
    <name type="synonym">Winter squash</name>
    <dbReference type="NCBI Taxonomy" id="3661"/>
    <lineage>
        <taxon>Eukaryota</taxon>
        <taxon>Viridiplantae</taxon>
        <taxon>Streptophyta</taxon>
        <taxon>Embryophyta</taxon>
        <taxon>Tracheophyta</taxon>
        <taxon>Spermatophyta</taxon>
        <taxon>Magnoliopsida</taxon>
        <taxon>eudicotyledons</taxon>
        <taxon>Gunneridae</taxon>
        <taxon>Pentapetalae</taxon>
        <taxon>rosids</taxon>
        <taxon>fabids</taxon>
        <taxon>Cucurbitales</taxon>
        <taxon>Cucurbitaceae</taxon>
        <taxon>Cucurbiteae</taxon>
        <taxon>Cucurbita</taxon>
    </lineage>
</organism>
<feature type="binding site" evidence="1">
    <location>
        <position position="173"/>
    </location>
    <ligand>
        <name>Zn(2+)</name>
        <dbReference type="ChEBI" id="CHEBI:29105"/>
    </ligand>
</feature>
<evidence type="ECO:0000313" key="4">
    <source>
        <dbReference type="RefSeq" id="XP_023007197.1"/>
    </source>
</evidence>
<gene>
    <name evidence="4" type="primary">LOC111499759</name>
</gene>
<feature type="binding site" evidence="1">
    <location>
        <position position="153"/>
    </location>
    <ligand>
        <name>Zn(2+)</name>
        <dbReference type="ChEBI" id="CHEBI:29105"/>
    </ligand>
</feature>
<dbReference type="SUPFAM" id="SSF48150">
    <property type="entry name" value="DNA-glycosylase"/>
    <property type="match status" value="1"/>
</dbReference>
<dbReference type="AlphaFoldDB" id="A0A6J1KY00"/>
<dbReference type="Pfam" id="PF03352">
    <property type="entry name" value="Adenine_glyco"/>
    <property type="match status" value="1"/>
</dbReference>
<name>A0A6J1KY00_CUCMA</name>
<dbReference type="Gene3D" id="1.10.340.30">
    <property type="entry name" value="Hypothetical protein, domain 2"/>
    <property type="match status" value="1"/>
</dbReference>
<feature type="binding site" evidence="1">
    <location>
        <position position="329"/>
    </location>
    <ligand>
        <name>Zn(2+)</name>
        <dbReference type="ChEBI" id="CHEBI:29105"/>
    </ligand>
</feature>
<dbReference type="GO" id="GO:0046872">
    <property type="term" value="F:metal ion binding"/>
    <property type="evidence" value="ECO:0007669"/>
    <property type="project" value="UniProtKB-KW"/>
</dbReference>
<feature type="binding site" evidence="1">
    <location>
        <position position="333"/>
    </location>
    <ligand>
        <name>Zn(2+)</name>
        <dbReference type="ChEBI" id="CHEBI:29105"/>
    </ligand>
</feature>
<dbReference type="InterPro" id="IPR011257">
    <property type="entry name" value="DNA_glycosylase"/>
</dbReference>
<protein>
    <submittedName>
        <fullName evidence="4">Uncharacterized protein LOC111499759 isoform X1</fullName>
    </submittedName>
</protein>
<proteinExistence type="predicted"/>
<dbReference type="Proteomes" id="UP000504608">
    <property type="component" value="Unplaced"/>
</dbReference>
<reference evidence="4" key="1">
    <citation type="submission" date="2025-08" db="UniProtKB">
        <authorList>
            <consortium name="RefSeq"/>
        </authorList>
    </citation>
    <scope>IDENTIFICATION</scope>
    <source>
        <tissue evidence="4">Young leaves</tissue>
    </source>
</reference>
<dbReference type="GO" id="GO:0008725">
    <property type="term" value="F:DNA-3-methyladenine glycosylase activity"/>
    <property type="evidence" value="ECO:0007669"/>
    <property type="project" value="InterPro"/>
</dbReference>
<keyword evidence="3" id="KW-1185">Reference proteome</keyword>
<feature type="region of interest" description="Disordered" evidence="2">
    <location>
        <begin position="347"/>
        <end position="366"/>
    </location>
</feature>